<feature type="short sequence motif" description="DGA/G" evidence="6">
    <location>
        <begin position="210"/>
        <end position="212"/>
    </location>
</feature>
<dbReference type="GO" id="GO:0006952">
    <property type="term" value="P:defense response"/>
    <property type="evidence" value="ECO:0007669"/>
    <property type="project" value="UniProtKB-KW"/>
</dbReference>
<dbReference type="GO" id="GO:0047372">
    <property type="term" value="F:monoacylglycerol lipase activity"/>
    <property type="evidence" value="ECO:0007669"/>
    <property type="project" value="TreeGrafter"/>
</dbReference>
<feature type="short sequence motif" description="GXSXG" evidence="6">
    <location>
        <begin position="56"/>
        <end position="60"/>
    </location>
</feature>
<keyword evidence="4 6" id="KW-0442">Lipid degradation</keyword>
<organism evidence="9 11">
    <name type="scientific">Cucurbita moschata</name>
    <name type="common">Winter crookneck squash</name>
    <name type="synonym">Cucurbita pepo var. moschata</name>
    <dbReference type="NCBI Taxonomy" id="3662"/>
    <lineage>
        <taxon>Eukaryota</taxon>
        <taxon>Viridiplantae</taxon>
        <taxon>Streptophyta</taxon>
        <taxon>Embryophyta</taxon>
        <taxon>Tracheophyta</taxon>
        <taxon>Spermatophyta</taxon>
        <taxon>Magnoliopsida</taxon>
        <taxon>eudicotyledons</taxon>
        <taxon>Gunneridae</taxon>
        <taxon>Pentapetalae</taxon>
        <taxon>rosids</taxon>
        <taxon>fabids</taxon>
        <taxon>Cucurbitales</taxon>
        <taxon>Cucurbitaceae</taxon>
        <taxon>Cucurbiteae</taxon>
        <taxon>Cucurbita</taxon>
    </lineage>
</organism>
<dbReference type="PANTHER" id="PTHR32176">
    <property type="entry name" value="XYLOSE ISOMERASE"/>
    <property type="match status" value="1"/>
</dbReference>
<dbReference type="GO" id="GO:0016042">
    <property type="term" value="P:lipid catabolic process"/>
    <property type="evidence" value="ECO:0007669"/>
    <property type="project" value="UniProtKB-UniRule"/>
</dbReference>
<dbReference type="Gene3D" id="3.40.1090.10">
    <property type="entry name" value="Cytosolic phospholipase A2 catalytic domain"/>
    <property type="match status" value="1"/>
</dbReference>
<name>A0A6J1G5D7_CUCMO</name>
<keyword evidence="9" id="KW-1185">Reference proteome</keyword>
<feature type="active site" description="Nucleophile" evidence="6">
    <location>
        <position position="58"/>
    </location>
</feature>
<feature type="domain" description="PNPLA" evidence="8">
    <location>
        <begin position="14"/>
        <end position="223"/>
    </location>
</feature>
<protein>
    <recommendedName>
        <fullName evidence="7">Patatin</fullName>
        <ecNumber evidence="7">3.1.1.-</ecNumber>
    </recommendedName>
</protein>
<dbReference type="PANTHER" id="PTHR32176:SF99">
    <property type="entry name" value="PATATIN"/>
    <property type="match status" value="1"/>
</dbReference>
<keyword evidence="2 6" id="KW-0378">Hydrolase</keyword>
<comment type="similarity">
    <text evidence="1 7">Belongs to the patatin family.</text>
</comment>
<dbReference type="KEGG" id="cmos:111451061"/>
<reference evidence="10 11" key="1">
    <citation type="submission" date="2025-04" db="UniProtKB">
        <authorList>
            <consortium name="RefSeq"/>
        </authorList>
    </citation>
    <scope>IDENTIFICATION</scope>
    <source>
        <tissue evidence="10 11">Young leaves</tissue>
    </source>
</reference>
<comment type="function">
    <text evidence="7">Lipolytic acyl hydrolase (LAH).</text>
</comment>
<evidence type="ECO:0000259" key="8">
    <source>
        <dbReference type="PROSITE" id="PS51635"/>
    </source>
</evidence>
<dbReference type="PROSITE" id="PS51635">
    <property type="entry name" value="PNPLA"/>
    <property type="match status" value="1"/>
</dbReference>
<proteinExistence type="inferred from homology"/>
<dbReference type="Pfam" id="PF01734">
    <property type="entry name" value="Patatin"/>
    <property type="match status" value="1"/>
</dbReference>
<evidence type="ECO:0000256" key="4">
    <source>
        <dbReference type="ARBA" id="ARBA00022963"/>
    </source>
</evidence>
<keyword evidence="3" id="KW-0611">Plant defense</keyword>
<evidence type="ECO:0000256" key="1">
    <source>
        <dbReference type="ARBA" id="ARBA00010240"/>
    </source>
</evidence>
<gene>
    <name evidence="10 11" type="primary">LOC111451061</name>
</gene>
<dbReference type="InterPro" id="IPR002641">
    <property type="entry name" value="PNPLA_dom"/>
</dbReference>
<dbReference type="SUPFAM" id="SSF52151">
    <property type="entry name" value="FabD/lysophospholipase-like"/>
    <property type="match status" value="1"/>
</dbReference>
<evidence type="ECO:0000256" key="3">
    <source>
        <dbReference type="ARBA" id="ARBA00022821"/>
    </source>
</evidence>
<dbReference type="RefSeq" id="XP_022947080.1">
    <property type="nucleotide sequence ID" value="XM_023091312.1"/>
</dbReference>
<evidence type="ECO:0000256" key="5">
    <source>
        <dbReference type="ARBA" id="ARBA00023098"/>
    </source>
</evidence>
<dbReference type="RefSeq" id="XP_022947081.1">
    <property type="nucleotide sequence ID" value="XM_023091313.1"/>
</dbReference>
<accession>A0A6J1G5D7</accession>
<feature type="active site" description="Proton acceptor" evidence="6">
    <location>
        <position position="210"/>
    </location>
</feature>
<dbReference type="GeneID" id="111451061"/>
<evidence type="ECO:0000313" key="11">
    <source>
        <dbReference type="RefSeq" id="XP_022947081.1"/>
    </source>
</evidence>
<keyword evidence="5 6" id="KW-0443">Lipid metabolism</keyword>
<evidence type="ECO:0000313" key="9">
    <source>
        <dbReference type="Proteomes" id="UP000504609"/>
    </source>
</evidence>
<evidence type="ECO:0000256" key="7">
    <source>
        <dbReference type="RuleBase" id="RU361262"/>
    </source>
</evidence>
<evidence type="ECO:0000313" key="10">
    <source>
        <dbReference type="RefSeq" id="XP_022947080.1"/>
    </source>
</evidence>
<evidence type="ECO:0000256" key="2">
    <source>
        <dbReference type="ARBA" id="ARBA00022801"/>
    </source>
</evidence>
<dbReference type="FunFam" id="3.40.1090.10:FF:000005">
    <property type="entry name" value="Patatin"/>
    <property type="match status" value="1"/>
</dbReference>
<evidence type="ECO:0000256" key="6">
    <source>
        <dbReference type="PROSITE-ProRule" id="PRU01161"/>
    </source>
</evidence>
<feature type="short sequence motif" description="GXGXXG" evidence="6">
    <location>
        <begin position="18"/>
        <end position="23"/>
    </location>
</feature>
<dbReference type="AlphaFoldDB" id="A0A6J1G5D7"/>
<comment type="domain">
    <text evidence="7">The nitrogen atoms of the two glycine residues in the GGXR motif define the oxyanion hole, and stabilize the oxyanion that forms during the nucleophilic attack by the catalytic serine during substrate cleavage.</text>
</comment>
<sequence>MNPNFEKGQLVTILSIDGGGIKGIIPGILLAFLESKLQELDGEEARLADYFDVIAGTSTGGLVTTMLTAPDKNNNNRPLFAANKITEFYIKETPKIFPQPRHFLGGVMNLFGRVRGPKYDGKYLRTVVNELVGDLTLNQTLTNVVIPAFDIKILQPVIFNTNDAKVNALKNPKLADVCLATSAAPTFLPAHFFETKNEEANTIRTYNVIDGAVAVNNPTLAAISHINRQIAVHQIETARIKANDARRMLVLSLGTGLPKREEKYNATQASEWGALSWIFQLNSGSTPIIEFFTDASSDMVDFHVSTLFQALKVDQNYLRIQDDSLTGDAATVDIATAENLEKLVKIGEELLKKSVSRVNLETGRYEVVEGEGTNEEALTEFAKLLHEERKLRLRS</sequence>
<dbReference type="EC" id="3.1.1.-" evidence="7"/>
<dbReference type="Proteomes" id="UP000504609">
    <property type="component" value="Unplaced"/>
</dbReference>
<dbReference type="InterPro" id="IPR016035">
    <property type="entry name" value="Acyl_Trfase/lysoPLipase"/>
</dbReference>
<dbReference type="GO" id="GO:0004620">
    <property type="term" value="F:phospholipase activity"/>
    <property type="evidence" value="ECO:0007669"/>
    <property type="project" value="TreeGrafter"/>
</dbReference>